<organism evidence="1 2">
    <name type="scientific">Desertifilum tharense IPPAS B-1220</name>
    <dbReference type="NCBI Taxonomy" id="1781255"/>
    <lineage>
        <taxon>Bacteria</taxon>
        <taxon>Bacillati</taxon>
        <taxon>Cyanobacteriota</taxon>
        <taxon>Cyanophyceae</taxon>
        <taxon>Desertifilales</taxon>
        <taxon>Desertifilaceae</taxon>
        <taxon>Desertifilum</taxon>
    </lineage>
</organism>
<accession>A0ACD5H136</accession>
<protein>
    <submittedName>
        <fullName evidence="1">Uncharacterized protein</fullName>
    </submittedName>
</protein>
<proteinExistence type="predicted"/>
<name>A0ACD5H136_9CYAN</name>
<evidence type="ECO:0000313" key="2">
    <source>
        <dbReference type="Proteomes" id="UP000095472"/>
    </source>
</evidence>
<dbReference type="EMBL" id="CP182909">
    <property type="protein sequence ID" value="XPM66204.1"/>
    <property type="molecule type" value="Genomic_DNA"/>
</dbReference>
<gene>
    <name evidence="1" type="ORF">BH720_012875</name>
</gene>
<reference evidence="1 2" key="1">
    <citation type="journal article" date="2016" name="Genome Announc.">
        <title>Draft Genome Sequence of the Thermotolerant Cyanobacterium Desertifilum sp. IPPAS B-1220.</title>
        <authorList>
            <person name="Mironov K.S."/>
            <person name="Sinetova M.A."/>
            <person name="Bolatkhan K."/>
            <person name="Zayadan B.K."/>
            <person name="Ustinova V.V."/>
            <person name="Kupriyanova E.V."/>
            <person name="Skrypnik A.N."/>
            <person name="Gogoleva N.E."/>
            <person name="Gogolev Y.V."/>
            <person name="Los D.A."/>
        </authorList>
    </citation>
    <scope>NUCLEOTIDE SEQUENCE [LARGE SCALE GENOMIC DNA]</scope>
    <source>
        <strain evidence="1 2">IPPAS B-1220</strain>
    </source>
</reference>
<sequence length="157" mass="16266">MGDPNNGGTPVTAGQQLTPEQASQLFFQSTGNFTGANFTFSATDNRGATTPANGTVSLTPSPAINQPPVANNVNVSALPGSLIPVTGLLATDPDGEVDFYRIDTLPPAAQGTLFLRDPLTNQLVPVQAANRLTQKIAIASFSKPQATLPELTLPIVP</sequence>
<evidence type="ECO:0000313" key="1">
    <source>
        <dbReference type="EMBL" id="XPM66204.1"/>
    </source>
</evidence>
<dbReference type="Proteomes" id="UP000095472">
    <property type="component" value="Chromosome"/>
</dbReference>
<keyword evidence="2" id="KW-1185">Reference proteome</keyword>